<proteinExistence type="predicted"/>
<comment type="caution">
    <text evidence="2">The sequence shown here is derived from an EMBL/GenBank/DDBJ whole genome shotgun (WGS) entry which is preliminary data.</text>
</comment>
<dbReference type="Proteomes" id="UP001159363">
    <property type="component" value="Chromosome 15"/>
</dbReference>
<keyword evidence="3" id="KW-1185">Reference proteome</keyword>
<evidence type="ECO:0000256" key="1">
    <source>
        <dbReference type="SAM" id="MobiDB-lite"/>
    </source>
</evidence>
<evidence type="ECO:0000313" key="2">
    <source>
        <dbReference type="EMBL" id="KAJ8866232.1"/>
    </source>
</evidence>
<name>A0ABQ9G468_9NEOP</name>
<protein>
    <submittedName>
        <fullName evidence="2">Uncharacterized protein</fullName>
    </submittedName>
</protein>
<feature type="compositionally biased region" description="Basic and acidic residues" evidence="1">
    <location>
        <begin position="332"/>
        <end position="347"/>
    </location>
</feature>
<dbReference type="EMBL" id="JARBHB010000016">
    <property type="protein sequence ID" value="KAJ8866232.1"/>
    <property type="molecule type" value="Genomic_DNA"/>
</dbReference>
<sequence>MLLADDVVVNRQKRAGEHVNCQCTCMKEEPKQLWMKEEPKQLWMKEEPKQLWMKEEPKCRCLQLSTISIETGVVVREAHARWQRQSAGPLCQKSAGDCGRLIVVRTFHARRLAHLCGMAGKWRQIRLPAFTPGEENKDAETALNNEVWRAVEGEMKRVWSSAGMHGRGKREITEKTRRLAESSGKISTCENKDVEEIPPHCISSKNNCFKQNKFNASSAGMQGWGKREIPEKTRPLAALSGTIPTCENQEATARGIEKKGGGGKRLDICNGSLKQEENFLLLGTFRNIREVHEAARHAWETLIFRASQSRLKVVRIPISEAAFTSTSSSTPRGERMGKRRETSLWRR</sequence>
<feature type="non-terminal residue" evidence="2">
    <location>
        <position position="347"/>
    </location>
</feature>
<gene>
    <name evidence="2" type="ORF">PR048_032075</name>
</gene>
<accession>A0ABQ9G468</accession>
<evidence type="ECO:0000313" key="3">
    <source>
        <dbReference type="Proteomes" id="UP001159363"/>
    </source>
</evidence>
<feature type="region of interest" description="Disordered" evidence="1">
    <location>
        <begin position="323"/>
        <end position="347"/>
    </location>
</feature>
<reference evidence="2 3" key="1">
    <citation type="submission" date="2023-02" db="EMBL/GenBank/DDBJ databases">
        <title>LHISI_Scaffold_Assembly.</title>
        <authorList>
            <person name="Stuart O.P."/>
            <person name="Cleave R."/>
            <person name="Magrath M.J.L."/>
            <person name="Mikheyev A.S."/>
        </authorList>
    </citation>
    <scope>NUCLEOTIDE SEQUENCE [LARGE SCALE GENOMIC DNA]</scope>
    <source>
        <strain evidence="2">Daus_M_001</strain>
        <tissue evidence="2">Leg muscle</tissue>
    </source>
</reference>
<organism evidence="2 3">
    <name type="scientific">Dryococelus australis</name>
    <dbReference type="NCBI Taxonomy" id="614101"/>
    <lineage>
        <taxon>Eukaryota</taxon>
        <taxon>Metazoa</taxon>
        <taxon>Ecdysozoa</taxon>
        <taxon>Arthropoda</taxon>
        <taxon>Hexapoda</taxon>
        <taxon>Insecta</taxon>
        <taxon>Pterygota</taxon>
        <taxon>Neoptera</taxon>
        <taxon>Polyneoptera</taxon>
        <taxon>Phasmatodea</taxon>
        <taxon>Verophasmatodea</taxon>
        <taxon>Anareolatae</taxon>
        <taxon>Phasmatidae</taxon>
        <taxon>Eurycanthinae</taxon>
        <taxon>Dryococelus</taxon>
    </lineage>
</organism>